<sequence>MTTYHRRGQRGLTLIELMVAMTIGLFLLAGVIAVFVSSKQTYRTNEALSRVQESGRFAMEFIAYDIRMAGLTGCGQTDRIANTLNNPGSWWTDFGSGGIIGYGGATAFPPQAFEGSGGNRIAGTDAFVLRGGRPTHYSIESHTPNSANFKLNALHELANGSIVMVCDNRQASIFQVTNVNASNVTVVHNTGSSETPGNCTQLLGFPAPTTCGPQEGTEYQYGPDSMLVEYVSTAYYIGRNQSNGRSLYRITLNAGTPTAPQELVEGLHDMRVVYGRDTSNNNQVNDYVAPGTVTNWNNVLAARVSLLAISEEANVTAGGQQTVSFAGNNVAIPNNRLAQVFTSTVALRNRLP</sequence>
<keyword evidence="1" id="KW-0472">Membrane</keyword>
<dbReference type="PROSITE" id="PS00409">
    <property type="entry name" value="PROKAR_NTER_METHYL"/>
    <property type="match status" value="1"/>
</dbReference>
<organism evidence="2 3">
    <name type="scientific">Azoarcus taiwanensis</name>
    <dbReference type="NCBI Taxonomy" id="666964"/>
    <lineage>
        <taxon>Bacteria</taxon>
        <taxon>Pseudomonadati</taxon>
        <taxon>Pseudomonadota</taxon>
        <taxon>Betaproteobacteria</taxon>
        <taxon>Rhodocyclales</taxon>
        <taxon>Zoogloeaceae</taxon>
        <taxon>Azoarcus</taxon>
    </lineage>
</organism>
<feature type="transmembrane region" description="Helical" evidence="1">
    <location>
        <begin position="12"/>
        <end position="36"/>
    </location>
</feature>
<keyword evidence="3" id="KW-1185">Reference proteome</keyword>
<gene>
    <name evidence="2" type="ORF">GPA21_10085</name>
</gene>
<dbReference type="InterPro" id="IPR012902">
    <property type="entry name" value="N_methyl_site"/>
</dbReference>
<dbReference type="Pfam" id="PF16074">
    <property type="entry name" value="PilW"/>
    <property type="match status" value="1"/>
</dbReference>
<evidence type="ECO:0000313" key="2">
    <source>
        <dbReference type="EMBL" id="NMG03322.1"/>
    </source>
</evidence>
<dbReference type="GO" id="GO:0043683">
    <property type="term" value="P:type IV pilus assembly"/>
    <property type="evidence" value="ECO:0007669"/>
    <property type="project" value="InterPro"/>
</dbReference>
<dbReference type="RefSeq" id="WP_281355938.1">
    <property type="nucleotide sequence ID" value="NZ_CAWPHM010000277.1"/>
</dbReference>
<dbReference type="Pfam" id="PF07963">
    <property type="entry name" value="N_methyl"/>
    <property type="match status" value="1"/>
</dbReference>
<accession>A0A972JBC6</accession>
<dbReference type="Proteomes" id="UP000599523">
    <property type="component" value="Unassembled WGS sequence"/>
</dbReference>
<keyword evidence="1" id="KW-1133">Transmembrane helix</keyword>
<dbReference type="NCBIfam" id="TIGR02532">
    <property type="entry name" value="IV_pilin_GFxxxE"/>
    <property type="match status" value="1"/>
</dbReference>
<evidence type="ECO:0000313" key="3">
    <source>
        <dbReference type="Proteomes" id="UP000599523"/>
    </source>
</evidence>
<protein>
    <submittedName>
        <fullName evidence="2">Prepilin-type N-terminal cleavage/methylation domain-containing protein</fullName>
    </submittedName>
</protein>
<keyword evidence="1" id="KW-0812">Transmembrane</keyword>
<dbReference type="InterPro" id="IPR032092">
    <property type="entry name" value="PilW"/>
</dbReference>
<dbReference type="EMBL" id="WTVM01000051">
    <property type="protein sequence ID" value="NMG03322.1"/>
    <property type="molecule type" value="Genomic_DNA"/>
</dbReference>
<comment type="caution">
    <text evidence="2">The sequence shown here is derived from an EMBL/GenBank/DDBJ whole genome shotgun (WGS) entry which is preliminary data.</text>
</comment>
<name>A0A972JBC6_9RHOO</name>
<reference evidence="2" key="1">
    <citation type="submission" date="2019-12" db="EMBL/GenBank/DDBJ databases">
        <title>Comparative genomics gives insights into the taxonomy of the Azoarcus-Aromatoleum group and reveals separate origins of nif in the plant-associated Azoarcus and non-plant-associated Aromatoleum sub-groups.</title>
        <authorList>
            <person name="Lafos M."/>
            <person name="Maluk M."/>
            <person name="Batista M."/>
            <person name="Junghare M."/>
            <person name="Carmona M."/>
            <person name="Faoro H."/>
            <person name="Cruz L.M."/>
            <person name="Battistoni F."/>
            <person name="De Souza E."/>
            <person name="Pedrosa F."/>
            <person name="Chen W.-M."/>
            <person name="Poole P.S."/>
            <person name="Dixon R.A."/>
            <person name="James E.K."/>
        </authorList>
    </citation>
    <scope>NUCLEOTIDE SEQUENCE</scope>
    <source>
        <strain evidence="2">NSC3</strain>
    </source>
</reference>
<dbReference type="AlphaFoldDB" id="A0A972JBC6"/>
<proteinExistence type="predicted"/>
<evidence type="ECO:0000256" key="1">
    <source>
        <dbReference type="SAM" id="Phobius"/>
    </source>
</evidence>